<feature type="domain" description="Aminoglycoside phosphotransferase" evidence="1">
    <location>
        <begin position="20"/>
        <end position="249"/>
    </location>
</feature>
<dbReference type="OrthoDB" id="9809275at2"/>
<dbReference type="Gene3D" id="3.30.200.20">
    <property type="entry name" value="Phosphorylase Kinase, domain 1"/>
    <property type="match status" value="1"/>
</dbReference>
<dbReference type="SUPFAM" id="SSF56112">
    <property type="entry name" value="Protein kinase-like (PK-like)"/>
    <property type="match status" value="1"/>
</dbReference>
<evidence type="ECO:0000313" key="2">
    <source>
        <dbReference type="EMBL" id="AHM03779.1"/>
    </source>
</evidence>
<keyword evidence="2" id="KW-0808">Transferase</keyword>
<reference evidence="2 3" key="1">
    <citation type="submission" date="2013-03" db="EMBL/GenBank/DDBJ databases">
        <authorList>
            <person name="Fiebig A."/>
            <person name="Goeker M."/>
            <person name="Klenk H.-P.P."/>
        </authorList>
    </citation>
    <scope>NUCLEOTIDE SEQUENCE [LARGE SCALE GENOMIC DNA]</scope>
    <source>
        <strain evidence="3">DSM 19469</strain>
    </source>
</reference>
<dbReference type="Pfam" id="PF01636">
    <property type="entry name" value="APH"/>
    <property type="match status" value="1"/>
</dbReference>
<sequence>MSDRQEAFLERSGWGGAQAVRLAGDASQRFYLRLTAADGARAILMVAPCATPAERASLDAFRRIGGHLRHLGLSAPEEFAAEPDAGLILMEDLGDMTLSRLLQESPAVAADAYGTTARVLARLAAEAPPAGLRAPDAGEMAEMADLPCALLKAEGGDVGALRARLRAALTQALRQHSGGAPGLALRDVHGDNLIWLPDRAGAARIGLLDYQDALRLPLGYDLASLLDDVRRDIPAGWRKNLVEDFSAQTAMPRQEAQARIDTLSLQRNIRILGVFRRLATLHGKAGYARFLPRTRSLIRRALASPELAPLRAPVEELLQRTAHWSLP</sequence>
<evidence type="ECO:0000259" key="1">
    <source>
        <dbReference type="Pfam" id="PF01636"/>
    </source>
</evidence>
<accession>W8RRH3</accession>
<dbReference type="AlphaFoldDB" id="W8RRH3"/>
<protein>
    <submittedName>
        <fullName evidence="2">Aminoglycoside phosphotransferase</fullName>
    </submittedName>
</protein>
<evidence type="ECO:0000313" key="3">
    <source>
        <dbReference type="Proteomes" id="UP000019593"/>
    </source>
</evidence>
<name>W8RRH3_9RHOB</name>
<dbReference type="EMBL" id="CP004372">
    <property type="protein sequence ID" value="AHM03779.1"/>
    <property type="molecule type" value="Genomic_DNA"/>
</dbReference>
<dbReference type="Proteomes" id="UP000019593">
    <property type="component" value="Chromosome"/>
</dbReference>
<dbReference type="STRING" id="1294273.roselon_01394"/>
<dbReference type="HOGENOM" id="CLU_021467_2_0_5"/>
<dbReference type="InterPro" id="IPR002575">
    <property type="entry name" value="Aminoglycoside_PTrfase"/>
</dbReference>
<dbReference type="InterPro" id="IPR011009">
    <property type="entry name" value="Kinase-like_dom_sf"/>
</dbReference>
<dbReference type="Gene3D" id="3.90.1200.10">
    <property type="match status" value="1"/>
</dbReference>
<organism evidence="2 3">
    <name type="scientific">Roseicyclus elongatus DSM 19469</name>
    <dbReference type="NCBI Taxonomy" id="1294273"/>
    <lineage>
        <taxon>Bacteria</taxon>
        <taxon>Pseudomonadati</taxon>
        <taxon>Pseudomonadota</taxon>
        <taxon>Alphaproteobacteria</taxon>
        <taxon>Rhodobacterales</taxon>
        <taxon>Roseobacteraceae</taxon>
        <taxon>Roseicyclus</taxon>
    </lineage>
</organism>
<dbReference type="RefSeq" id="WP_038650256.1">
    <property type="nucleotide sequence ID" value="NZ_CP004372.1"/>
</dbReference>
<proteinExistence type="predicted"/>
<keyword evidence="3" id="KW-1185">Reference proteome</keyword>
<gene>
    <name evidence="2" type="ORF">roselon_01394</name>
</gene>
<dbReference type="GO" id="GO:0016740">
    <property type="term" value="F:transferase activity"/>
    <property type="evidence" value="ECO:0007669"/>
    <property type="project" value="UniProtKB-KW"/>
</dbReference>
<dbReference type="eggNOG" id="COG3178">
    <property type="taxonomic scope" value="Bacteria"/>
</dbReference>
<dbReference type="KEGG" id="red:roselon_01394"/>